<protein>
    <submittedName>
        <fullName evidence="1">Putative polyhydroxyalkanoic acid system protein</fullName>
    </submittedName>
</protein>
<dbReference type="InterPro" id="IPR013433">
    <property type="entry name" value="PHA_gran_rgn"/>
</dbReference>
<dbReference type="AlphaFoldDB" id="A0A5C5YSY6"/>
<gene>
    <name evidence="1" type="ORF">Pla123a_15630</name>
</gene>
<accession>A0A5C5YSY6</accession>
<sequence>MPRPVTVSVPHNLGQAEARRRIEDGFGQLQQQMTGGLGSMVSWQRHWEGDCLHFESGMLGQKLTGRLEILDDAVRMEIDLPEILAALADRISGKLRDAGRKLLEKK</sequence>
<dbReference type="RefSeq" id="WP_197527780.1">
    <property type="nucleotide sequence ID" value="NZ_SJPO01000003.1"/>
</dbReference>
<evidence type="ECO:0000313" key="2">
    <source>
        <dbReference type="Proteomes" id="UP000318478"/>
    </source>
</evidence>
<comment type="caution">
    <text evidence="1">The sequence shown here is derived from an EMBL/GenBank/DDBJ whole genome shotgun (WGS) entry which is preliminary data.</text>
</comment>
<organism evidence="1 2">
    <name type="scientific">Posidoniimonas polymericola</name>
    <dbReference type="NCBI Taxonomy" id="2528002"/>
    <lineage>
        <taxon>Bacteria</taxon>
        <taxon>Pseudomonadati</taxon>
        <taxon>Planctomycetota</taxon>
        <taxon>Planctomycetia</taxon>
        <taxon>Pirellulales</taxon>
        <taxon>Lacipirellulaceae</taxon>
        <taxon>Posidoniimonas</taxon>
    </lineage>
</organism>
<dbReference type="Pfam" id="PF09650">
    <property type="entry name" value="PHA_gran_rgn"/>
    <property type="match status" value="1"/>
</dbReference>
<evidence type="ECO:0000313" key="1">
    <source>
        <dbReference type="EMBL" id="TWT77767.1"/>
    </source>
</evidence>
<keyword evidence="2" id="KW-1185">Reference proteome</keyword>
<reference evidence="1 2" key="1">
    <citation type="submission" date="2019-02" db="EMBL/GenBank/DDBJ databases">
        <title>Deep-cultivation of Planctomycetes and their phenomic and genomic characterization uncovers novel biology.</title>
        <authorList>
            <person name="Wiegand S."/>
            <person name="Jogler M."/>
            <person name="Boedeker C."/>
            <person name="Pinto D."/>
            <person name="Vollmers J."/>
            <person name="Rivas-Marin E."/>
            <person name="Kohn T."/>
            <person name="Peeters S.H."/>
            <person name="Heuer A."/>
            <person name="Rast P."/>
            <person name="Oberbeckmann S."/>
            <person name="Bunk B."/>
            <person name="Jeske O."/>
            <person name="Meyerdierks A."/>
            <person name="Storesund J.E."/>
            <person name="Kallscheuer N."/>
            <person name="Luecker S."/>
            <person name="Lage O.M."/>
            <person name="Pohl T."/>
            <person name="Merkel B.J."/>
            <person name="Hornburger P."/>
            <person name="Mueller R.-W."/>
            <person name="Bruemmer F."/>
            <person name="Labrenz M."/>
            <person name="Spormann A.M."/>
            <person name="Op Den Camp H."/>
            <person name="Overmann J."/>
            <person name="Amann R."/>
            <person name="Jetten M.S.M."/>
            <person name="Mascher T."/>
            <person name="Medema M.H."/>
            <person name="Devos D.P."/>
            <person name="Kaster A.-K."/>
            <person name="Ovreas L."/>
            <person name="Rohde M."/>
            <person name="Galperin M.Y."/>
            <person name="Jogler C."/>
        </authorList>
    </citation>
    <scope>NUCLEOTIDE SEQUENCE [LARGE SCALE GENOMIC DNA]</scope>
    <source>
        <strain evidence="1 2">Pla123a</strain>
    </source>
</reference>
<dbReference type="Proteomes" id="UP000318478">
    <property type="component" value="Unassembled WGS sequence"/>
</dbReference>
<proteinExistence type="predicted"/>
<dbReference type="EMBL" id="SJPO01000003">
    <property type="protein sequence ID" value="TWT77767.1"/>
    <property type="molecule type" value="Genomic_DNA"/>
</dbReference>
<name>A0A5C5YSY6_9BACT</name>